<evidence type="ECO:0000313" key="2">
    <source>
        <dbReference type="EMBL" id="GKT24847.1"/>
    </source>
</evidence>
<evidence type="ECO:0000313" key="3">
    <source>
        <dbReference type="Proteomes" id="UP001057375"/>
    </source>
</evidence>
<organism evidence="2 3">
    <name type="scientific">Aduncisulcus paluster</name>
    <dbReference type="NCBI Taxonomy" id="2918883"/>
    <lineage>
        <taxon>Eukaryota</taxon>
        <taxon>Metamonada</taxon>
        <taxon>Carpediemonas-like organisms</taxon>
        <taxon>Aduncisulcus</taxon>
    </lineage>
</organism>
<sequence>MGANESTVPHGSVKYTDSDLAGVVTESSEEAQMFHSTYLEQIKKLPPAQKMVGYIPKSSVKSTLSYVRIPGAPPPPKMQQTVSALSSRTLTLPSSLPSSQTENQYVLVSAIERMPSMHLTTLLDSSRIILAKLLAQHGIVRKQKLILQNSMSLRKNLGELNVLSKRNLYRLIGSGVGDRNRYVEKFFKSCDKIEVYNSAILSAREDFGKGRVHLPHSSPSSEKKGNSVHDVVESESEPPSSQQHSSMEDPYHSVDIKEDIEGHLNPNNTVASVMGKKVHNSMETIVSELYKSRDLLLKTVGSIVWICNCAPSLYKGEKIPKIIVEETRRFRLSVIQREKELKEKADQTK</sequence>
<reference evidence="2" key="1">
    <citation type="submission" date="2022-03" db="EMBL/GenBank/DDBJ databases">
        <title>Draft genome sequence of Aduncisulcus paluster, a free-living microaerophilic Fornicata.</title>
        <authorList>
            <person name="Yuyama I."/>
            <person name="Kume K."/>
            <person name="Tamura T."/>
            <person name="Inagaki Y."/>
            <person name="Hashimoto T."/>
        </authorList>
    </citation>
    <scope>NUCLEOTIDE SEQUENCE</scope>
    <source>
        <strain evidence="2">NY0171</strain>
    </source>
</reference>
<feature type="compositionally biased region" description="Basic and acidic residues" evidence="1">
    <location>
        <begin position="221"/>
        <end position="232"/>
    </location>
</feature>
<keyword evidence="3" id="KW-1185">Reference proteome</keyword>
<comment type="caution">
    <text evidence="2">The sequence shown here is derived from an EMBL/GenBank/DDBJ whole genome shotgun (WGS) entry which is preliminary data.</text>
</comment>
<feature type="region of interest" description="Disordered" evidence="1">
    <location>
        <begin position="211"/>
        <end position="250"/>
    </location>
</feature>
<protein>
    <submittedName>
        <fullName evidence="2">Uncharacterized protein</fullName>
    </submittedName>
</protein>
<evidence type="ECO:0000256" key="1">
    <source>
        <dbReference type="SAM" id="MobiDB-lite"/>
    </source>
</evidence>
<dbReference type="EMBL" id="BQXS01012550">
    <property type="protein sequence ID" value="GKT24847.1"/>
    <property type="molecule type" value="Genomic_DNA"/>
</dbReference>
<gene>
    <name evidence="2" type="ORF">ADUPG1_012859</name>
</gene>
<name>A0ABQ5K0X4_9EUKA</name>
<accession>A0ABQ5K0X4</accession>
<proteinExistence type="predicted"/>
<dbReference type="Proteomes" id="UP001057375">
    <property type="component" value="Unassembled WGS sequence"/>
</dbReference>